<feature type="compositionally biased region" description="Basic and acidic residues" evidence="1">
    <location>
        <begin position="210"/>
        <end position="220"/>
    </location>
</feature>
<sequence length="338" mass="36051">MVRACLLAALVLSLAACGRDGGREPFAESRTPGSLAARFYPPEGWAWGYVGVGDRPLQRYGVASTRRVPVATVVIVPGYGETAEIWFETASDLIERGCTVWILDRAGQGGSGRYVLPRDLGFAPSFDPDVTALRELVRVVVRPTPDSPLVLLAHADGAVVALSAVRSGLKVDGVIASSPKLAAPPEKALLGPVRRASSPPAGWKPWSRQTPDDQKAGRTHDEWRGHVGHAWMTANPDLRLSGPSLGWTNAFEAASRVLESGARQVRTPVLMLNPDRPAAAFCAQLPDCSTSSLSGARSALHLEADRWRRPWLDAVDGFIDGRLPHAAPATISAGPART</sequence>
<dbReference type="InterPro" id="IPR029058">
    <property type="entry name" value="AB_hydrolase_fold"/>
</dbReference>
<gene>
    <name evidence="4" type="ORF">GGQ61_000870</name>
</gene>
<comment type="caution">
    <text evidence="4">The sequence shown here is derived from an EMBL/GenBank/DDBJ whole genome shotgun (WGS) entry which is preliminary data.</text>
</comment>
<organism evidence="4 5">
    <name type="scientific">Phenylobacterium haematophilum</name>
    <dbReference type="NCBI Taxonomy" id="98513"/>
    <lineage>
        <taxon>Bacteria</taxon>
        <taxon>Pseudomonadati</taxon>
        <taxon>Pseudomonadota</taxon>
        <taxon>Alphaproteobacteria</taxon>
        <taxon>Caulobacterales</taxon>
        <taxon>Caulobacteraceae</taxon>
        <taxon>Phenylobacterium</taxon>
    </lineage>
</organism>
<dbReference type="PROSITE" id="PS51257">
    <property type="entry name" value="PROKAR_LIPOPROTEIN"/>
    <property type="match status" value="1"/>
</dbReference>
<protein>
    <submittedName>
        <fullName evidence="4">Lysophospholipase</fullName>
        <ecNumber evidence="4">3.1.1.5</ecNumber>
    </submittedName>
</protein>
<evidence type="ECO:0000259" key="3">
    <source>
        <dbReference type="Pfam" id="PF12146"/>
    </source>
</evidence>
<evidence type="ECO:0000256" key="1">
    <source>
        <dbReference type="SAM" id="MobiDB-lite"/>
    </source>
</evidence>
<feature type="chain" id="PRO_5032599965" evidence="2">
    <location>
        <begin position="19"/>
        <end position="338"/>
    </location>
</feature>
<keyword evidence="4" id="KW-0378">Hydrolase</keyword>
<keyword evidence="5" id="KW-1185">Reference proteome</keyword>
<evidence type="ECO:0000313" key="4">
    <source>
        <dbReference type="EMBL" id="MBB3890173.1"/>
    </source>
</evidence>
<dbReference type="SUPFAM" id="SSF53474">
    <property type="entry name" value="alpha/beta-Hydrolases"/>
    <property type="match status" value="1"/>
</dbReference>
<evidence type="ECO:0000313" key="5">
    <source>
        <dbReference type="Proteomes" id="UP000530564"/>
    </source>
</evidence>
<evidence type="ECO:0000256" key="2">
    <source>
        <dbReference type="SAM" id="SignalP"/>
    </source>
</evidence>
<feature type="region of interest" description="Disordered" evidence="1">
    <location>
        <begin position="191"/>
        <end position="220"/>
    </location>
</feature>
<feature type="domain" description="Serine aminopeptidase S33" evidence="3">
    <location>
        <begin position="69"/>
        <end position="272"/>
    </location>
</feature>
<dbReference type="InterPro" id="IPR022742">
    <property type="entry name" value="Hydrolase_4"/>
</dbReference>
<keyword evidence="2" id="KW-0732">Signal</keyword>
<dbReference type="EC" id="3.1.1.5" evidence="4"/>
<dbReference type="AlphaFoldDB" id="A0A839ZXP2"/>
<feature type="signal peptide" evidence="2">
    <location>
        <begin position="1"/>
        <end position="18"/>
    </location>
</feature>
<accession>A0A839ZXP2</accession>
<proteinExistence type="predicted"/>
<dbReference type="Proteomes" id="UP000530564">
    <property type="component" value="Unassembled WGS sequence"/>
</dbReference>
<dbReference type="Pfam" id="PF12146">
    <property type="entry name" value="Hydrolase_4"/>
    <property type="match status" value="1"/>
</dbReference>
<dbReference type="Gene3D" id="3.40.50.1820">
    <property type="entry name" value="alpha/beta hydrolase"/>
    <property type="match status" value="1"/>
</dbReference>
<dbReference type="RefSeq" id="WP_183770037.1">
    <property type="nucleotide sequence ID" value="NZ_JACIDK010000001.1"/>
</dbReference>
<dbReference type="EMBL" id="JACIDK010000001">
    <property type="protein sequence ID" value="MBB3890173.1"/>
    <property type="molecule type" value="Genomic_DNA"/>
</dbReference>
<dbReference type="GO" id="GO:0004622">
    <property type="term" value="F:phosphatidylcholine lysophospholipase activity"/>
    <property type="evidence" value="ECO:0007669"/>
    <property type="project" value="UniProtKB-EC"/>
</dbReference>
<name>A0A839ZXP2_9CAUL</name>
<reference evidence="4 5" key="1">
    <citation type="submission" date="2020-08" db="EMBL/GenBank/DDBJ databases">
        <title>Genomic Encyclopedia of Type Strains, Phase IV (KMG-IV): sequencing the most valuable type-strain genomes for metagenomic binning, comparative biology and taxonomic classification.</title>
        <authorList>
            <person name="Goeker M."/>
        </authorList>
    </citation>
    <scope>NUCLEOTIDE SEQUENCE [LARGE SCALE GENOMIC DNA]</scope>
    <source>
        <strain evidence="4 5">DSM 21793</strain>
    </source>
</reference>